<feature type="transmembrane region" description="Helical" evidence="1">
    <location>
        <begin position="32"/>
        <end position="54"/>
    </location>
</feature>
<keyword evidence="3" id="KW-1185">Reference proteome</keyword>
<keyword evidence="1" id="KW-1133">Transmembrane helix</keyword>
<evidence type="ECO:0000313" key="3">
    <source>
        <dbReference type="Proteomes" id="UP000198869"/>
    </source>
</evidence>
<name>A0A1G8LZ93_9FLAO</name>
<proteinExistence type="predicted"/>
<dbReference type="RefSeq" id="WP_089860012.1">
    <property type="nucleotide sequence ID" value="NZ_FNDW01000010.1"/>
</dbReference>
<dbReference type="EMBL" id="FNDW01000010">
    <property type="protein sequence ID" value="SDI60965.1"/>
    <property type="molecule type" value="Genomic_DNA"/>
</dbReference>
<dbReference type="AlphaFoldDB" id="A0A1G8LZ93"/>
<keyword evidence="1" id="KW-0472">Membrane</keyword>
<dbReference type="OrthoDB" id="1260217at2"/>
<organism evidence="2 3">
    <name type="scientific">Chryseobacterium taeanense</name>
    <dbReference type="NCBI Taxonomy" id="311334"/>
    <lineage>
        <taxon>Bacteria</taxon>
        <taxon>Pseudomonadati</taxon>
        <taxon>Bacteroidota</taxon>
        <taxon>Flavobacteriia</taxon>
        <taxon>Flavobacteriales</taxon>
        <taxon>Weeksellaceae</taxon>
        <taxon>Chryseobacterium group</taxon>
        <taxon>Chryseobacterium</taxon>
    </lineage>
</organism>
<keyword evidence="1" id="KW-0812">Transmembrane</keyword>
<accession>A0A1G8LZ93</accession>
<feature type="transmembrane region" description="Helical" evidence="1">
    <location>
        <begin position="92"/>
        <end position="116"/>
    </location>
</feature>
<sequence>MKLKVLKAEVIFQLMVSLIGLLYVTVDYSQKSAGMTFFIALFYVGISNLLGFLLRVSLFASKFNRYYFFGVILFFVILYLVSIFTMDSRIDMVFYFMGIGGVLFNIYYLLYGFYLIKVTQKIK</sequence>
<protein>
    <submittedName>
        <fullName evidence="2">Uncharacterized protein</fullName>
    </submittedName>
</protein>
<feature type="transmembrane region" description="Helical" evidence="1">
    <location>
        <begin position="7"/>
        <end position="26"/>
    </location>
</feature>
<evidence type="ECO:0000313" key="2">
    <source>
        <dbReference type="EMBL" id="SDI60965.1"/>
    </source>
</evidence>
<dbReference type="STRING" id="311334.SAMN05421846_110116"/>
<evidence type="ECO:0000256" key="1">
    <source>
        <dbReference type="SAM" id="Phobius"/>
    </source>
</evidence>
<reference evidence="3" key="1">
    <citation type="submission" date="2016-10" db="EMBL/GenBank/DDBJ databases">
        <authorList>
            <person name="Varghese N."/>
            <person name="Submissions S."/>
        </authorList>
    </citation>
    <scope>NUCLEOTIDE SEQUENCE [LARGE SCALE GENOMIC DNA]</scope>
    <source>
        <strain evidence="3">DSM 17071</strain>
    </source>
</reference>
<feature type="transmembrane region" description="Helical" evidence="1">
    <location>
        <begin position="66"/>
        <end position="86"/>
    </location>
</feature>
<gene>
    <name evidence="2" type="ORF">SAMN05421846_110116</name>
</gene>
<dbReference type="Proteomes" id="UP000198869">
    <property type="component" value="Unassembled WGS sequence"/>
</dbReference>